<evidence type="ECO:0000256" key="1">
    <source>
        <dbReference type="ARBA" id="ARBA00009437"/>
    </source>
</evidence>
<dbReference type="CDD" id="cd08474">
    <property type="entry name" value="PBP2_CrgA_like_5"/>
    <property type="match status" value="1"/>
</dbReference>
<feature type="domain" description="HTH lysR-type" evidence="5">
    <location>
        <begin position="36"/>
        <end position="88"/>
    </location>
</feature>
<accession>A0ABN7ZLR4</accession>
<dbReference type="Gene3D" id="3.40.190.290">
    <property type="match status" value="1"/>
</dbReference>
<comment type="caution">
    <text evidence="6">The sequence shown here is derived from an EMBL/GenBank/DDBJ whole genome shotgun (WGS) entry which is preliminary data.</text>
</comment>
<evidence type="ECO:0000313" key="7">
    <source>
        <dbReference type="Proteomes" id="UP000701702"/>
    </source>
</evidence>
<dbReference type="EMBL" id="CAJZAF010000055">
    <property type="protein sequence ID" value="CAG9186894.1"/>
    <property type="molecule type" value="Genomic_DNA"/>
</dbReference>
<dbReference type="InterPro" id="IPR036388">
    <property type="entry name" value="WH-like_DNA-bd_sf"/>
</dbReference>
<keyword evidence="4" id="KW-0804">Transcription</keyword>
<dbReference type="Gene3D" id="1.10.10.10">
    <property type="entry name" value="Winged helix-like DNA-binding domain superfamily/Winged helix DNA-binding domain"/>
    <property type="match status" value="1"/>
</dbReference>
<protein>
    <submittedName>
        <fullName evidence="6">HTH-type transcriptional regulator PgrR</fullName>
    </submittedName>
</protein>
<evidence type="ECO:0000256" key="3">
    <source>
        <dbReference type="ARBA" id="ARBA00023125"/>
    </source>
</evidence>
<gene>
    <name evidence="6" type="primary">pgrR_4</name>
    <name evidence="6" type="ORF">LMG23994_06433</name>
</gene>
<evidence type="ECO:0000256" key="4">
    <source>
        <dbReference type="ARBA" id="ARBA00023163"/>
    </source>
</evidence>
<dbReference type="InterPro" id="IPR005119">
    <property type="entry name" value="LysR_subst-bd"/>
</dbReference>
<dbReference type="PANTHER" id="PTHR30537">
    <property type="entry name" value="HTH-TYPE TRANSCRIPTIONAL REGULATOR"/>
    <property type="match status" value="1"/>
</dbReference>
<dbReference type="InterPro" id="IPR000847">
    <property type="entry name" value="LysR_HTH_N"/>
</dbReference>
<dbReference type="InterPro" id="IPR036390">
    <property type="entry name" value="WH_DNA-bd_sf"/>
</dbReference>
<reference evidence="6 7" key="1">
    <citation type="submission" date="2021-08" db="EMBL/GenBank/DDBJ databases">
        <authorList>
            <person name="Peeters C."/>
        </authorList>
    </citation>
    <scope>NUCLEOTIDE SEQUENCE [LARGE SCALE GENOMIC DNA]</scope>
    <source>
        <strain evidence="6 7">LMG 23994</strain>
    </source>
</reference>
<comment type="similarity">
    <text evidence="1">Belongs to the LysR transcriptional regulatory family.</text>
</comment>
<proteinExistence type="inferred from homology"/>
<evidence type="ECO:0000256" key="2">
    <source>
        <dbReference type="ARBA" id="ARBA00023015"/>
    </source>
</evidence>
<dbReference type="PROSITE" id="PS50931">
    <property type="entry name" value="HTH_LYSR"/>
    <property type="match status" value="1"/>
</dbReference>
<dbReference type="SUPFAM" id="SSF46785">
    <property type="entry name" value="Winged helix' DNA-binding domain"/>
    <property type="match status" value="1"/>
</dbReference>
<dbReference type="PANTHER" id="PTHR30537:SF1">
    <property type="entry name" value="HTH-TYPE TRANSCRIPTIONAL REGULATOR PGRR"/>
    <property type="match status" value="1"/>
</dbReference>
<sequence>MQCRSDVCFVIDINLHYSCILKLTMNSMDPSLLPSLACFAHVAHHRSFTKAAAEMGVSRANLSQNVKALERRLNVKLLYRTTRDMSLTEEGQRLYDVWYPALITVERTVRTMHDTHDEPSGLVRVNTSRVAAKTLLEPHLQEFCTRFPKLQLELVMDDALANIVADGCDAGIRIGESLAEHMVAVPITPALEMAVVATPAYFEQHGLPATPADLSQHNCLRFRQTSGAIHAWEFTSREAGGHTFTVEPQGRIITNDDDGMIRAALQGAGLMQHIDIAVRQHLKSGALVRVLQPWCKPFAGFYIYAPTRAQMPTKVRALIDFLVAKREGMANLL</sequence>
<keyword evidence="3" id="KW-0238">DNA-binding</keyword>
<dbReference type="InterPro" id="IPR058163">
    <property type="entry name" value="LysR-type_TF_proteobact-type"/>
</dbReference>
<evidence type="ECO:0000259" key="5">
    <source>
        <dbReference type="PROSITE" id="PS50931"/>
    </source>
</evidence>
<keyword evidence="7" id="KW-1185">Reference proteome</keyword>
<organism evidence="6 7">
    <name type="scientific">Cupriavidus pinatubonensis</name>
    <dbReference type="NCBI Taxonomy" id="248026"/>
    <lineage>
        <taxon>Bacteria</taxon>
        <taxon>Pseudomonadati</taxon>
        <taxon>Pseudomonadota</taxon>
        <taxon>Betaproteobacteria</taxon>
        <taxon>Burkholderiales</taxon>
        <taxon>Burkholderiaceae</taxon>
        <taxon>Cupriavidus</taxon>
    </lineage>
</organism>
<dbReference type="Pfam" id="PF00126">
    <property type="entry name" value="HTH_1"/>
    <property type="match status" value="1"/>
</dbReference>
<name>A0ABN7ZLR4_9BURK</name>
<dbReference type="Proteomes" id="UP000701702">
    <property type="component" value="Unassembled WGS sequence"/>
</dbReference>
<evidence type="ECO:0000313" key="6">
    <source>
        <dbReference type="EMBL" id="CAG9186894.1"/>
    </source>
</evidence>
<dbReference type="SUPFAM" id="SSF53850">
    <property type="entry name" value="Periplasmic binding protein-like II"/>
    <property type="match status" value="1"/>
</dbReference>
<dbReference type="Pfam" id="PF03466">
    <property type="entry name" value="LysR_substrate"/>
    <property type="match status" value="1"/>
</dbReference>
<keyword evidence="2" id="KW-0805">Transcription regulation</keyword>